<accession>A0A6P7H0A5</accession>
<organism evidence="2">
    <name type="scientific">Diabrotica virgifera virgifera</name>
    <name type="common">western corn rootworm</name>
    <dbReference type="NCBI Taxonomy" id="50390"/>
    <lineage>
        <taxon>Eukaryota</taxon>
        <taxon>Metazoa</taxon>
        <taxon>Ecdysozoa</taxon>
        <taxon>Arthropoda</taxon>
        <taxon>Hexapoda</taxon>
        <taxon>Insecta</taxon>
        <taxon>Pterygota</taxon>
        <taxon>Neoptera</taxon>
        <taxon>Endopterygota</taxon>
        <taxon>Coleoptera</taxon>
        <taxon>Polyphaga</taxon>
        <taxon>Cucujiformia</taxon>
        <taxon>Chrysomeloidea</taxon>
        <taxon>Chrysomelidae</taxon>
        <taxon>Galerucinae</taxon>
        <taxon>Diabroticina</taxon>
        <taxon>Diabroticites</taxon>
        <taxon>Diabrotica</taxon>
    </lineage>
</organism>
<evidence type="ECO:0000313" key="2">
    <source>
        <dbReference type="RefSeq" id="XP_028151158.1"/>
    </source>
</evidence>
<dbReference type="InParanoid" id="A0A6P7H0A5"/>
<dbReference type="PANTHER" id="PTHR46601">
    <property type="entry name" value="ULP_PROTEASE DOMAIN-CONTAINING PROTEIN"/>
    <property type="match status" value="1"/>
</dbReference>
<reference evidence="2" key="1">
    <citation type="submission" date="2025-08" db="UniProtKB">
        <authorList>
            <consortium name="RefSeq"/>
        </authorList>
    </citation>
    <scope>IDENTIFICATION</scope>
    <source>
        <tissue evidence="2">Whole insect</tissue>
    </source>
</reference>
<feature type="region of interest" description="Disordered" evidence="1">
    <location>
        <begin position="724"/>
        <end position="763"/>
    </location>
</feature>
<dbReference type="PANTHER" id="PTHR46601:SF1">
    <property type="entry name" value="ADF-H DOMAIN-CONTAINING PROTEIN"/>
    <property type="match status" value="1"/>
</dbReference>
<name>A0A6P7H0A5_DIAVI</name>
<gene>
    <name evidence="2" type="primary">LOC114344525</name>
</gene>
<dbReference type="RefSeq" id="XP_028151158.1">
    <property type="nucleotide sequence ID" value="XM_028295357.1"/>
</dbReference>
<sequence length="859" mass="100080">MAPRKKLTREERLQKKREAEKLRYQKIKNDPEKYELQKQKEKQKYLNKKEKGLIKTVDKMTPREQRKAQKIWRKKARERRQRLALQNITNLSVTPSLSDGNDQSVNSHRRVVAAKLKSDRARRQRYLNNKKKDETINKLKTKLACYKKRLQRLRKPEKLTPNSKIEQVLNSPSSRETVKKNLLFAEVLNQQLKENYSSLPNNKEKRIFKRMISGKLVRKYGILQNEKNMKPLRKIKYVQLLENKRKAKTNHEIIKRKIINFLQDDSNTRLCAGKRDYLTKKGDRKQKRVLVDTLRNLHISFMKTCNIKISYPQFCRFKPFWIVQPNCDKRDTCLCITHANMDLMLTALFQAKIISVSKHQNLLHIICCNRYNEQCLSRDCLTCKNKGLKYKEFDNSIQIVYRKWESVSTNITDPKTHKAKKVTKYLKKSLQIYPRDLVMQLEYYLDNFLQHELNIVHQHSGLRIKKTNLTVKEAVLHMDFSENYLTKYAEEIQAFHFGGSRQQISLHTVVSYTKEESSGGVKTTCYCSLSQNLSHSPPAIWAHLQPILNILPPEVEILHFWSDGPVTQYRNKYMFHFLVIHLTEFYPNLTHFSWNYHEAGHGKGAPDGVGAVCKRSADRLVASGQDIASLSDLSNAIQKNCPSINVFVIDDESILEKEALIASCKEQIKSFPGTLRVHQVSWSIEDPKKLKMKSLSCFCNGNCDHFKIGVIIYSDNKNAPLRVEDVYGPDSESENENPYDSEQLITPKDGKHQKVNDQQPSTSKKTFKNGDFILVKLLSKKTEYRYVAMCTGLEEDDEMQVVFCKIGDKTGKVFKVEENDISFISEDQIVQTLPMPTLILKGQRMFYSFKESVNVFEKA</sequence>
<proteinExistence type="predicted"/>
<feature type="region of interest" description="Disordered" evidence="1">
    <location>
        <begin position="1"/>
        <end position="42"/>
    </location>
</feature>
<protein>
    <submittedName>
        <fullName evidence="2">Uncharacterized protein LOC114344525</fullName>
    </submittedName>
</protein>
<dbReference type="AlphaFoldDB" id="A0A6P7H0A5"/>
<feature type="compositionally biased region" description="Basic and acidic residues" evidence="1">
    <location>
        <begin position="8"/>
        <end position="42"/>
    </location>
</feature>
<evidence type="ECO:0000256" key="1">
    <source>
        <dbReference type="SAM" id="MobiDB-lite"/>
    </source>
</evidence>